<comment type="caution">
    <text evidence="17">The sequence shown here is derived from an EMBL/GenBank/DDBJ whole genome shotgun (WGS) entry which is preliminary data.</text>
</comment>
<keyword evidence="10" id="KW-1133">Transmembrane helix</keyword>
<evidence type="ECO:0000256" key="15">
    <source>
        <dbReference type="ARBA" id="ARBA00023180"/>
    </source>
</evidence>
<keyword evidence="4" id="KW-0808">Transferase</keyword>
<keyword evidence="6" id="KW-0732">Signal</keyword>
<accession>A0AAV5UVG0</accession>
<dbReference type="EMBL" id="BTSY01000001">
    <property type="protein sequence ID" value="GMT11270.1"/>
    <property type="molecule type" value="Genomic_DNA"/>
</dbReference>
<evidence type="ECO:0000313" key="18">
    <source>
        <dbReference type="Proteomes" id="UP001432322"/>
    </source>
</evidence>
<evidence type="ECO:0000256" key="8">
    <source>
        <dbReference type="ARBA" id="ARBA00022777"/>
    </source>
</evidence>
<evidence type="ECO:0000256" key="4">
    <source>
        <dbReference type="ARBA" id="ARBA00022679"/>
    </source>
</evidence>
<dbReference type="AlphaFoldDB" id="A0AAV5UVG0"/>
<keyword evidence="15" id="KW-0325">Glycoprotein</keyword>
<keyword evidence="3" id="KW-1003">Cell membrane</keyword>
<dbReference type="InterPro" id="IPR055163">
    <property type="entry name" value="ALK/LTK-like_GRD"/>
</dbReference>
<keyword evidence="11" id="KW-0472">Membrane</keyword>
<keyword evidence="7" id="KW-0547">Nucleotide-binding</keyword>
<keyword evidence="18" id="KW-1185">Reference proteome</keyword>
<keyword evidence="5" id="KW-0812">Transmembrane</keyword>
<keyword evidence="14" id="KW-0675">Receptor</keyword>
<evidence type="ECO:0000313" key="17">
    <source>
        <dbReference type="EMBL" id="GMT11270.1"/>
    </source>
</evidence>
<evidence type="ECO:0000256" key="10">
    <source>
        <dbReference type="ARBA" id="ARBA00022989"/>
    </source>
</evidence>
<feature type="non-terminal residue" evidence="17">
    <location>
        <position position="223"/>
    </location>
</feature>
<comment type="subcellular location">
    <subcellularLocation>
        <location evidence="1">Cell membrane</location>
        <topology evidence="1">Single-pass type I membrane protein</topology>
    </subcellularLocation>
</comment>
<sequence length="223" mass="25078">SPSFPPTSKRLTDPESPLYGRCTLRFWYCLSPQWKWTHFTWKVVGAGSREIWESTILKGDQIGSRCQWERAVVPIPIMKSQFSLMFSVHTDQKDATSTSFQMADVSIAAECFINDTSESSLPSVYNLWPCNVTGPHPPTIEQCQKFYSETDETAQLRIEKSGWMTWIAPERKEYRVELCGASGRSFEGRPGGEGGCVVAILELGYDEKLEVAIGQQGSTECNE</sequence>
<evidence type="ECO:0000256" key="3">
    <source>
        <dbReference type="ARBA" id="ARBA00022475"/>
    </source>
</evidence>
<gene>
    <name evidence="17" type="ORF">PFISCL1PPCAC_2567</name>
</gene>
<evidence type="ECO:0000256" key="1">
    <source>
        <dbReference type="ARBA" id="ARBA00004251"/>
    </source>
</evidence>
<feature type="domain" description="ALK/LTK-like glycine-rich" evidence="16">
    <location>
        <begin position="173"/>
        <end position="222"/>
    </location>
</feature>
<evidence type="ECO:0000256" key="7">
    <source>
        <dbReference type="ARBA" id="ARBA00022741"/>
    </source>
</evidence>
<dbReference type="GO" id="GO:0005886">
    <property type="term" value="C:plasma membrane"/>
    <property type="evidence" value="ECO:0007669"/>
    <property type="project" value="UniProtKB-SubCell"/>
</dbReference>
<dbReference type="Pfam" id="PF12810">
    <property type="entry name" value="ALK_LTK_GRD"/>
    <property type="match status" value="1"/>
</dbReference>
<keyword evidence="8" id="KW-0418">Kinase</keyword>
<evidence type="ECO:0000256" key="9">
    <source>
        <dbReference type="ARBA" id="ARBA00022840"/>
    </source>
</evidence>
<dbReference type="GO" id="GO:0004714">
    <property type="term" value="F:transmembrane receptor protein tyrosine kinase activity"/>
    <property type="evidence" value="ECO:0007669"/>
    <property type="project" value="UniProtKB-EC"/>
</dbReference>
<dbReference type="GO" id="GO:0005524">
    <property type="term" value="F:ATP binding"/>
    <property type="evidence" value="ECO:0007669"/>
    <property type="project" value="UniProtKB-KW"/>
</dbReference>
<name>A0AAV5UVG0_9BILA</name>
<keyword evidence="12" id="KW-0829">Tyrosine-protein kinase</keyword>
<evidence type="ECO:0000256" key="5">
    <source>
        <dbReference type="ARBA" id="ARBA00022692"/>
    </source>
</evidence>
<evidence type="ECO:0000256" key="2">
    <source>
        <dbReference type="ARBA" id="ARBA00011902"/>
    </source>
</evidence>
<feature type="non-terminal residue" evidence="17">
    <location>
        <position position="1"/>
    </location>
</feature>
<evidence type="ECO:0000256" key="11">
    <source>
        <dbReference type="ARBA" id="ARBA00023136"/>
    </source>
</evidence>
<keyword evidence="13" id="KW-1015">Disulfide bond</keyword>
<organism evidence="17 18">
    <name type="scientific">Pristionchus fissidentatus</name>
    <dbReference type="NCBI Taxonomy" id="1538716"/>
    <lineage>
        <taxon>Eukaryota</taxon>
        <taxon>Metazoa</taxon>
        <taxon>Ecdysozoa</taxon>
        <taxon>Nematoda</taxon>
        <taxon>Chromadorea</taxon>
        <taxon>Rhabditida</taxon>
        <taxon>Rhabditina</taxon>
        <taxon>Diplogasteromorpha</taxon>
        <taxon>Diplogasteroidea</taxon>
        <taxon>Neodiplogasteridae</taxon>
        <taxon>Pristionchus</taxon>
    </lineage>
</organism>
<dbReference type="Proteomes" id="UP001432322">
    <property type="component" value="Unassembled WGS sequence"/>
</dbReference>
<keyword evidence="9" id="KW-0067">ATP-binding</keyword>
<evidence type="ECO:0000256" key="14">
    <source>
        <dbReference type="ARBA" id="ARBA00023170"/>
    </source>
</evidence>
<proteinExistence type="predicted"/>
<dbReference type="EC" id="2.7.10.1" evidence="2"/>
<protein>
    <recommendedName>
        <fullName evidence="2">receptor protein-tyrosine kinase</fullName>
        <ecNumber evidence="2">2.7.10.1</ecNumber>
    </recommendedName>
</protein>
<reference evidence="17" key="1">
    <citation type="submission" date="2023-10" db="EMBL/GenBank/DDBJ databases">
        <title>Genome assembly of Pristionchus species.</title>
        <authorList>
            <person name="Yoshida K."/>
            <person name="Sommer R.J."/>
        </authorList>
    </citation>
    <scope>NUCLEOTIDE SEQUENCE</scope>
    <source>
        <strain evidence="17">RS5133</strain>
    </source>
</reference>
<evidence type="ECO:0000256" key="6">
    <source>
        <dbReference type="ARBA" id="ARBA00022729"/>
    </source>
</evidence>
<evidence type="ECO:0000256" key="13">
    <source>
        <dbReference type="ARBA" id="ARBA00023157"/>
    </source>
</evidence>
<evidence type="ECO:0000256" key="12">
    <source>
        <dbReference type="ARBA" id="ARBA00023137"/>
    </source>
</evidence>
<evidence type="ECO:0000259" key="16">
    <source>
        <dbReference type="Pfam" id="PF12810"/>
    </source>
</evidence>